<reference evidence="1" key="1">
    <citation type="journal article" date="2014" name="Front. Microbiol.">
        <title>High frequency of phylogenetically diverse reductive dehalogenase-homologous genes in deep subseafloor sedimentary metagenomes.</title>
        <authorList>
            <person name="Kawai M."/>
            <person name="Futagami T."/>
            <person name="Toyoda A."/>
            <person name="Takaki Y."/>
            <person name="Nishi S."/>
            <person name="Hori S."/>
            <person name="Arai W."/>
            <person name="Tsubouchi T."/>
            <person name="Morono Y."/>
            <person name="Uchiyama I."/>
            <person name="Ito T."/>
            <person name="Fujiyama A."/>
            <person name="Inagaki F."/>
            <person name="Takami H."/>
        </authorList>
    </citation>
    <scope>NUCLEOTIDE SEQUENCE</scope>
    <source>
        <strain evidence="1">Expedition CK06-06</strain>
    </source>
</reference>
<feature type="non-terminal residue" evidence="1">
    <location>
        <position position="1"/>
    </location>
</feature>
<dbReference type="AlphaFoldDB" id="X1W2Q3"/>
<gene>
    <name evidence="1" type="ORF">S12H4_59261</name>
</gene>
<protein>
    <submittedName>
        <fullName evidence="1">Uncharacterized protein</fullName>
    </submittedName>
</protein>
<evidence type="ECO:0000313" key="1">
    <source>
        <dbReference type="EMBL" id="GAJ24105.1"/>
    </source>
</evidence>
<dbReference type="EMBL" id="BARW01038672">
    <property type="protein sequence ID" value="GAJ24105.1"/>
    <property type="molecule type" value="Genomic_DNA"/>
</dbReference>
<accession>X1W2Q3</accession>
<organism evidence="1">
    <name type="scientific">marine sediment metagenome</name>
    <dbReference type="NCBI Taxonomy" id="412755"/>
    <lineage>
        <taxon>unclassified sequences</taxon>
        <taxon>metagenomes</taxon>
        <taxon>ecological metagenomes</taxon>
    </lineage>
</organism>
<comment type="caution">
    <text evidence="1">The sequence shown here is derived from an EMBL/GenBank/DDBJ whole genome shotgun (WGS) entry which is preliminary data.</text>
</comment>
<proteinExistence type="predicted"/>
<feature type="non-terminal residue" evidence="1">
    <location>
        <position position="165"/>
    </location>
</feature>
<sequence>RGGKMAYQDIGQQVSGNLWTEGRLIDKAEMLGNFMTNLIEEKLTGISIIAARHHGESLGFKGMELDEFASKGGAKTQSMYNFEDLPGVLRSKTIGSLFPFQTFCFQAMNFVRELVGIRVFRAGAKTQSMYNFEDLPVYGSIYHHIDNHYRNKKLHHHLGSARYRS</sequence>
<name>X1W2Q3_9ZZZZ</name>